<evidence type="ECO:0000256" key="1">
    <source>
        <dbReference type="ARBA" id="ARBA00037999"/>
    </source>
</evidence>
<gene>
    <name evidence="3" type="ORF">AQPE_3053</name>
</gene>
<dbReference type="Proteomes" id="UP001193389">
    <property type="component" value="Chromosome"/>
</dbReference>
<dbReference type="EMBL" id="AP018694">
    <property type="protein sequence ID" value="BBE18883.1"/>
    <property type="molecule type" value="Genomic_DNA"/>
</dbReference>
<dbReference type="InterPro" id="IPR015421">
    <property type="entry name" value="PyrdxlP-dep_Trfase_major"/>
</dbReference>
<evidence type="ECO:0008006" key="5">
    <source>
        <dbReference type="Google" id="ProtNLM"/>
    </source>
</evidence>
<name>A0A5K7SBC8_9BACT</name>
<dbReference type="RefSeq" id="WP_318347179.1">
    <property type="nucleotide sequence ID" value="NZ_AP018694.1"/>
</dbReference>
<comment type="similarity">
    <text evidence="1 2">Belongs to the DegT/DnrJ/EryC1 family.</text>
</comment>
<dbReference type="GO" id="GO:0008483">
    <property type="term" value="F:transaminase activity"/>
    <property type="evidence" value="ECO:0007669"/>
    <property type="project" value="TreeGrafter"/>
</dbReference>
<dbReference type="InterPro" id="IPR000653">
    <property type="entry name" value="DegT/StrS_aminotransferase"/>
</dbReference>
<sequence length="367" mass="43682">MRFVPRYFQEISFLSFMKIPLSSPQKEDNFTFFLNSARGSIKWVLKNLNVFYNKTYKMGVPCYSCFSIIQSIIESDNIPVLLDINPLCFELTNEEKLSLNKIDILLWINYFGFKYNHKLQKIREEYPHLIIIEDCSHVDFRDFKRNSDTLFSQFYIFSFNFRKPIVTGGGSALIVKTNYDFSDFLKKEMRVLPTQKIGITNWIKILGKNIAYNSFVFPIVKKSISSKRSKSFNLSIPLIDVKKMDLNQRRLFTVQLKSNQSINRYKQATINYFRILGLDYPKHSFGSNCYFPIPKSNQIYEYLDTYILWENLYENYKLFNICISKEEFPITFHFFENYTFLPAKFFHMNSNIHNFHSIYPSQNNEIT</sequence>
<dbReference type="GO" id="GO:0000271">
    <property type="term" value="P:polysaccharide biosynthetic process"/>
    <property type="evidence" value="ECO:0007669"/>
    <property type="project" value="TreeGrafter"/>
</dbReference>
<dbReference type="AlphaFoldDB" id="A0A5K7SBC8"/>
<keyword evidence="2" id="KW-0663">Pyridoxal phosphate</keyword>
<dbReference type="PANTHER" id="PTHR30244:SF34">
    <property type="entry name" value="DTDP-4-AMINO-4,6-DIDEOXYGALACTOSE TRANSAMINASE"/>
    <property type="match status" value="1"/>
</dbReference>
<proteinExistence type="inferred from homology"/>
<dbReference type="GO" id="GO:0030170">
    <property type="term" value="F:pyridoxal phosphate binding"/>
    <property type="evidence" value="ECO:0007669"/>
    <property type="project" value="TreeGrafter"/>
</dbReference>
<evidence type="ECO:0000313" key="4">
    <source>
        <dbReference type="Proteomes" id="UP001193389"/>
    </source>
</evidence>
<dbReference type="InterPro" id="IPR015424">
    <property type="entry name" value="PyrdxlP-dep_Trfase"/>
</dbReference>
<dbReference type="Gene3D" id="3.40.640.10">
    <property type="entry name" value="Type I PLP-dependent aspartate aminotransferase-like (Major domain)"/>
    <property type="match status" value="1"/>
</dbReference>
<dbReference type="KEGG" id="anf:AQPE_3053"/>
<organism evidence="3 4">
    <name type="scientific">Aquipluma nitroreducens</name>
    <dbReference type="NCBI Taxonomy" id="2010828"/>
    <lineage>
        <taxon>Bacteria</taxon>
        <taxon>Pseudomonadati</taxon>
        <taxon>Bacteroidota</taxon>
        <taxon>Bacteroidia</taxon>
        <taxon>Marinilabiliales</taxon>
        <taxon>Prolixibacteraceae</taxon>
        <taxon>Aquipluma</taxon>
    </lineage>
</organism>
<keyword evidence="4" id="KW-1185">Reference proteome</keyword>
<dbReference type="Pfam" id="PF01041">
    <property type="entry name" value="DegT_DnrJ_EryC1"/>
    <property type="match status" value="1"/>
</dbReference>
<evidence type="ECO:0000313" key="3">
    <source>
        <dbReference type="EMBL" id="BBE18883.1"/>
    </source>
</evidence>
<accession>A0A5K7SBC8</accession>
<dbReference type="SUPFAM" id="SSF53383">
    <property type="entry name" value="PLP-dependent transferases"/>
    <property type="match status" value="1"/>
</dbReference>
<evidence type="ECO:0000256" key="2">
    <source>
        <dbReference type="RuleBase" id="RU004508"/>
    </source>
</evidence>
<dbReference type="PANTHER" id="PTHR30244">
    <property type="entry name" value="TRANSAMINASE"/>
    <property type="match status" value="1"/>
</dbReference>
<reference evidence="3" key="1">
    <citation type="journal article" date="2020" name="Int. J. Syst. Evol. Microbiol.">
        <title>Aquipluma nitroreducens gen. nov. sp. nov., a novel facultatively anaerobic bacterium isolated from a freshwater lake.</title>
        <authorList>
            <person name="Watanabe M."/>
            <person name="Kojima H."/>
            <person name="Fukui M."/>
        </authorList>
    </citation>
    <scope>NUCLEOTIDE SEQUENCE</scope>
    <source>
        <strain evidence="3">MeG22</strain>
    </source>
</reference>
<protein>
    <recommendedName>
        <fullName evidence="5">DegT/DnrJ/EryC1/StrS aminotransferase family protein</fullName>
    </recommendedName>
</protein>